<feature type="signal peptide" evidence="2">
    <location>
        <begin position="1"/>
        <end position="25"/>
    </location>
</feature>
<keyword evidence="2" id="KW-0732">Signal</keyword>
<feature type="domain" description="SLH" evidence="3">
    <location>
        <begin position="859"/>
        <end position="922"/>
    </location>
</feature>
<accession>A0A162M8W4</accession>
<dbReference type="InterPro" id="IPR042229">
    <property type="entry name" value="Listeria/Bacterioides_rpt_sf"/>
</dbReference>
<dbReference type="InterPro" id="IPR025883">
    <property type="entry name" value="Cadherin-like_domain"/>
</dbReference>
<dbReference type="Pfam" id="PF12733">
    <property type="entry name" value="Cadherin-like"/>
    <property type="match status" value="1"/>
</dbReference>
<reference evidence="4 5" key="1">
    <citation type="submission" date="2016-03" db="EMBL/GenBank/DDBJ databases">
        <title>Draft genome sequence of Paenibacillus antarcticus CECT 5836.</title>
        <authorList>
            <person name="Shin S.-K."/>
            <person name="Yi H."/>
        </authorList>
    </citation>
    <scope>NUCLEOTIDE SEQUENCE [LARGE SCALE GENOMIC DNA]</scope>
    <source>
        <strain evidence="4 5">CECT 5836</strain>
    </source>
</reference>
<dbReference type="InterPro" id="IPR013378">
    <property type="entry name" value="InlB-like_B-rpt"/>
</dbReference>
<dbReference type="PROSITE" id="PS51272">
    <property type="entry name" value="SLH"/>
    <property type="match status" value="3"/>
</dbReference>
<feature type="domain" description="SLH" evidence="3">
    <location>
        <begin position="982"/>
        <end position="1040"/>
    </location>
</feature>
<evidence type="ECO:0000256" key="2">
    <source>
        <dbReference type="SAM" id="SignalP"/>
    </source>
</evidence>
<dbReference type="GO" id="GO:0030313">
    <property type="term" value="C:cell envelope"/>
    <property type="evidence" value="ECO:0007669"/>
    <property type="project" value="UniProtKB-SubCell"/>
</dbReference>
<dbReference type="InterPro" id="IPR051465">
    <property type="entry name" value="Cell_Envelope_Struct_Comp"/>
</dbReference>
<dbReference type="Pfam" id="PF07550">
    <property type="entry name" value="Shr-like_HID"/>
    <property type="match status" value="1"/>
</dbReference>
<evidence type="ECO:0000313" key="4">
    <source>
        <dbReference type="EMBL" id="OAB40253.1"/>
    </source>
</evidence>
<sequence length="1040" mass="109356">MRKLGRKVSIVLLAMIMLVSTSQQFSILGEHKASANPIDDFAGGSGTSQSDPYQIETADQLDAVRKYLGKDIYFELTEDINLSNYASNDDGEGWTPIGSSDDNSFKGTFNGNGKTISNLYINRPTVDIQALFGYTASASSISDVNLIVEEVTGKDYSASLIGQNNGTVNEVSVSGVVYGNSNTGGLVGVNYGKITNSNAHVRVSGTGDSIGGLIGNTSNGTVDNNYAVGIVTGKRYVGGLIGAGTANTSINHNYAIGDVFGEIYIGGLIGNSVNNILLDKNYATGNVNGSIDNVGGLIGYSNNGVVTNSFALGNVTGANIVGGLTGNNQSTMFNNNYATGKVTGSPHTGGLIGYSSNLSSGFYNKETTGKSDTGKGNPVSTAEMQQVGTYTNWTFDASTWTINPAHNNGFPYLSELPSPEYVVYSANGDTGGAVPISKLLRKGQGITVDGNSGNLTKSGYTFVGWNTATDGNGDDYLPGELYNINIGTDITLYALWLQLLSSPVLTADTTDNDIISNIEITFDDDSTWRDEITAIVANGAPLSEDNYSIEAGKITLFANNLAAATYTISVVADGYADATVQQIVHPNLNLSNLALSSGAMNETFTSAKTSYTQNVVYGISSLTVSPTVVEPTAIVKVAVNDEASKIVTSGAASATLPLKVGANTITVTVMVGNGPAKVYTVVVTRKAASTNSGGSTPIIDTNVTSSNGSTPIIGTNVTSSNGKITIPTGSTGKVTLNNEVTVEIPVNATNKDITITIEKLLKINNLLANGEILASDVFEILKNFPGNFSKPVTLTFVFDPTKVDNNQRPAVFYYDEVKKVWVGVTGGKINGNRIKVEVDHFTKYAVFVVDSATSKPYPDTELKFSDIDGHWSQANIEKAVNSGIINGYTNGTFKPNNTVTRAEFAVMLMNVLNPQGNGAELTFTDTAEIGTWAKKATALAVQSGIIKGYGDGTFNPGAGINRSEMAMMIANALGQPIDEVTVTGFVDDKAIPKWAKNAVAAMKKLGIITGKGLNKFAPDDHSTRAEAVTVLLKMMEQKIK</sequence>
<keyword evidence="5" id="KW-1185">Reference proteome</keyword>
<dbReference type="Gene3D" id="2.60.40.4270">
    <property type="entry name" value="Listeria-Bacteroides repeat domain"/>
    <property type="match status" value="1"/>
</dbReference>
<organism evidence="4 5">
    <name type="scientific">Paenibacillus antarcticus</name>
    <dbReference type="NCBI Taxonomy" id="253703"/>
    <lineage>
        <taxon>Bacteria</taxon>
        <taxon>Bacillati</taxon>
        <taxon>Bacillota</taxon>
        <taxon>Bacilli</taxon>
        <taxon>Bacillales</taxon>
        <taxon>Paenibacillaceae</taxon>
        <taxon>Paenibacillus</taxon>
    </lineage>
</organism>
<dbReference type="Gene3D" id="2.160.20.110">
    <property type="match status" value="1"/>
</dbReference>
<proteinExistence type="predicted"/>
<dbReference type="EMBL" id="LVJI01000054">
    <property type="protein sequence ID" value="OAB40253.1"/>
    <property type="molecule type" value="Genomic_DNA"/>
</dbReference>
<dbReference type="Proteomes" id="UP000077355">
    <property type="component" value="Unassembled WGS sequence"/>
</dbReference>
<evidence type="ECO:0000313" key="5">
    <source>
        <dbReference type="Proteomes" id="UP000077355"/>
    </source>
</evidence>
<dbReference type="PANTHER" id="PTHR43308">
    <property type="entry name" value="OUTER MEMBRANE PROTEIN ALPHA-RELATED"/>
    <property type="match status" value="1"/>
</dbReference>
<dbReference type="InterPro" id="IPR001119">
    <property type="entry name" value="SLH_dom"/>
</dbReference>
<gene>
    <name evidence="4" type="ORF">PBAT_23365</name>
</gene>
<dbReference type="PANTHER" id="PTHR43308:SF5">
    <property type="entry name" value="S-LAYER PROTEIN _ PEPTIDOGLYCAN ENDO-BETA-N-ACETYLGLUCOSAMINIDASE"/>
    <property type="match status" value="1"/>
</dbReference>
<dbReference type="AlphaFoldDB" id="A0A162M8W4"/>
<evidence type="ECO:0000259" key="3">
    <source>
        <dbReference type="PROSITE" id="PS51272"/>
    </source>
</evidence>
<dbReference type="Gene3D" id="2.60.220.30">
    <property type="match status" value="1"/>
</dbReference>
<name>A0A162M8W4_9BACL</name>
<comment type="caution">
    <text evidence="4">The sequence shown here is derived from an EMBL/GenBank/DDBJ whole genome shotgun (WGS) entry which is preliminary data.</text>
</comment>
<protein>
    <recommendedName>
        <fullName evidence="3">SLH domain-containing protein</fullName>
    </recommendedName>
</protein>
<feature type="domain" description="SLH" evidence="3">
    <location>
        <begin position="923"/>
        <end position="981"/>
    </location>
</feature>
<feature type="chain" id="PRO_5039560380" description="SLH domain-containing protein" evidence="2">
    <location>
        <begin position="26"/>
        <end position="1040"/>
    </location>
</feature>
<dbReference type="InterPro" id="IPR011432">
    <property type="entry name" value="Shr-like_HID"/>
</dbReference>
<dbReference type="Pfam" id="PF00395">
    <property type="entry name" value="SLH"/>
    <property type="match status" value="3"/>
</dbReference>
<evidence type="ECO:0000256" key="1">
    <source>
        <dbReference type="ARBA" id="ARBA00004196"/>
    </source>
</evidence>
<dbReference type="RefSeq" id="WP_068653060.1">
    <property type="nucleotide sequence ID" value="NZ_CP043611.1"/>
</dbReference>
<dbReference type="Pfam" id="PF09479">
    <property type="entry name" value="Flg_new"/>
    <property type="match status" value="1"/>
</dbReference>
<comment type="subcellular location">
    <subcellularLocation>
        <location evidence="1">Cell envelope</location>
    </subcellularLocation>
</comment>